<feature type="compositionally biased region" description="Basic and acidic residues" evidence="1">
    <location>
        <begin position="359"/>
        <end position="373"/>
    </location>
</feature>
<proteinExistence type="predicted"/>
<feature type="region of interest" description="Disordered" evidence="1">
    <location>
        <begin position="332"/>
        <end position="373"/>
    </location>
</feature>
<feature type="transmembrane region" description="Helical" evidence="2">
    <location>
        <begin position="186"/>
        <end position="205"/>
    </location>
</feature>
<protein>
    <submittedName>
        <fullName evidence="3">Uncharacterized protein</fullName>
    </submittedName>
</protein>
<organism evidence="3 4">
    <name type="scientific">Diacronema lutheri</name>
    <name type="common">Unicellular marine alga</name>
    <name type="synonym">Monochrysis lutheri</name>
    <dbReference type="NCBI Taxonomy" id="2081491"/>
    <lineage>
        <taxon>Eukaryota</taxon>
        <taxon>Haptista</taxon>
        <taxon>Haptophyta</taxon>
        <taxon>Pavlovophyceae</taxon>
        <taxon>Pavlovales</taxon>
        <taxon>Pavlovaceae</taxon>
        <taxon>Diacronema</taxon>
    </lineage>
</organism>
<dbReference type="EMBL" id="JAGTXO010000018">
    <property type="protein sequence ID" value="KAG8463051.1"/>
    <property type="molecule type" value="Genomic_DNA"/>
</dbReference>
<dbReference type="AlphaFoldDB" id="A0A8J5XCL5"/>
<keyword evidence="2" id="KW-0812">Transmembrane</keyword>
<name>A0A8J5XCL5_DIALT</name>
<dbReference type="OMA" id="MASMASW"/>
<evidence type="ECO:0000313" key="4">
    <source>
        <dbReference type="Proteomes" id="UP000751190"/>
    </source>
</evidence>
<comment type="caution">
    <text evidence="3">The sequence shown here is derived from an EMBL/GenBank/DDBJ whole genome shotgun (WGS) entry which is preliminary data.</text>
</comment>
<sequence length="373" mass="38802">MHSASKNVLLGASSSDALVDDKSWGNLVAATKMPHLSIEPIARKPRRRLSKRAMTLGAIPRDLLKPHALLVRGLTGVFHTPLPTPMLPDGPFVAPRSFAHLALDVLAARFTSTLEAAVSKIFCAGAGWQLFALLASSQGLATDSLGFYAMTGIGDALGVGLGHIAFRAFSRFVACRADVELRAEGLVALWLGSSALLSGTAWQYVVNTASATQPFAALLVWTGSLCGIAFFAGLRTFRAAYGRLGMEEPTYANMAADRLLAISVGAGTALFVATDPATDCAPLAFLAVGPADSAALAVAKAGLATCIGFCAAQSVQNLALPVGANWLDSAADDAAASAPPPDDEDTSMASMASWRSGTNRRERAERAEPEAML</sequence>
<evidence type="ECO:0000313" key="3">
    <source>
        <dbReference type="EMBL" id="KAG8463051.1"/>
    </source>
</evidence>
<feature type="transmembrane region" description="Helical" evidence="2">
    <location>
        <begin position="147"/>
        <end position="166"/>
    </location>
</feature>
<keyword evidence="2" id="KW-0472">Membrane</keyword>
<evidence type="ECO:0000256" key="2">
    <source>
        <dbReference type="SAM" id="Phobius"/>
    </source>
</evidence>
<feature type="compositionally biased region" description="Polar residues" evidence="1">
    <location>
        <begin position="347"/>
        <end position="357"/>
    </location>
</feature>
<keyword evidence="2" id="KW-1133">Transmembrane helix</keyword>
<keyword evidence="4" id="KW-1185">Reference proteome</keyword>
<evidence type="ECO:0000256" key="1">
    <source>
        <dbReference type="SAM" id="MobiDB-lite"/>
    </source>
</evidence>
<feature type="transmembrane region" description="Helical" evidence="2">
    <location>
        <begin position="211"/>
        <end position="234"/>
    </location>
</feature>
<reference evidence="3" key="1">
    <citation type="submission" date="2021-05" db="EMBL/GenBank/DDBJ databases">
        <title>The genome of the haptophyte Pavlova lutheri (Diacronema luteri, Pavlovales) - a model for lipid biosynthesis in eukaryotic algae.</title>
        <authorList>
            <person name="Hulatt C.J."/>
            <person name="Posewitz M.C."/>
        </authorList>
    </citation>
    <scope>NUCLEOTIDE SEQUENCE</scope>
    <source>
        <strain evidence="3">NIVA-4/92</strain>
    </source>
</reference>
<accession>A0A8J5XCL5</accession>
<dbReference type="Proteomes" id="UP000751190">
    <property type="component" value="Unassembled WGS sequence"/>
</dbReference>
<gene>
    <name evidence="3" type="ORF">KFE25_001824</name>
</gene>